<dbReference type="Pfam" id="PF00994">
    <property type="entry name" value="MoCF_biosynth"/>
    <property type="match status" value="1"/>
</dbReference>
<keyword evidence="4" id="KW-1185">Reference proteome</keyword>
<dbReference type="InterPro" id="IPR001453">
    <property type="entry name" value="MoaB/Mog_dom"/>
</dbReference>
<dbReference type="PANTHER" id="PTHR10192">
    <property type="entry name" value="MOLYBDOPTERIN BIOSYNTHESIS PROTEIN"/>
    <property type="match status" value="1"/>
</dbReference>
<dbReference type="SMART" id="SM00852">
    <property type="entry name" value="MoCF_biosynth"/>
    <property type="match status" value="1"/>
</dbReference>
<dbReference type="CDD" id="cd03522">
    <property type="entry name" value="MoeA_like"/>
    <property type="match status" value="1"/>
</dbReference>
<dbReference type="EMBL" id="JACVHF010000002">
    <property type="protein sequence ID" value="MBC9783701.1"/>
    <property type="molecule type" value="Genomic_DNA"/>
</dbReference>
<comment type="function">
    <text evidence="1">Catalyzes the insertion of molybdate into adenylated molybdopterin with the concomitant release of AMP.</text>
</comment>
<name>A0ABR7T228_HELCL</name>
<dbReference type="InterPro" id="IPR036425">
    <property type="entry name" value="MoaB/Mog-like_dom_sf"/>
</dbReference>
<comment type="similarity">
    <text evidence="1">Belongs to the MoeA family.</text>
</comment>
<evidence type="ECO:0000259" key="2">
    <source>
        <dbReference type="SMART" id="SM00852"/>
    </source>
</evidence>
<dbReference type="EC" id="2.10.1.1" evidence="1"/>
<keyword evidence="1" id="KW-0501">Molybdenum cofactor biosynthesis</keyword>
<accession>A0ABR7T228</accession>
<protein>
    <recommendedName>
        <fullName evidence="1">Molybdopterin molybdenumtransferase</fullName>
        <ecNumber evidence="1">2.10.1.1</ecNumber>
    </recommendedName>
</protein>
<proteinExistence type="inferred from homology"/>
<comment type="catalytic activity">
    <reaction evidence="1">
        <text>adenylyl-molybdopterin + molybdate = Mo-molybdopterin + AMP + H(+)</text>
        <dbReference type="Rhea" id="RHEA:35047"/>
        <dbReference type="ChEBI" id="CHEBI:15378"/>
        <dbReference type="ChEBI" id="CHEBI:36264"/>
        <dbReference type="ChEBI" id="CHEBI:62727"/>
        <dbReference type="ChEBI" id="CHEBI:71302"/>
        <dbReference type="ChEBI" id="CHEBI:456215"/>
    </reaction>
</comment>
<keyword evidence="1" id="KW-0500">Molybdenum</keyword>
<evidence type="ECO:0000313" key="3">
    <source>
        <dbReference type="EMBL" id="MBC9783701.1"/>
    </source>
</evidence>
<dbReference type="Gene3D" id="3.40.980.10">
    <property type="entry name" value="MoaB/Mog-like domain"/>
    <property type="match status" value="1"/>
</dbReference>
<organism evidence="3 4">
    <name type="scientific">Heliobacterium chlorum</name>
    <dbReference type="NCBI Taxonomy" id="2698"/>
    <lineage>
        <taxon>Bacteria</taxon>
        <taxon>Bacillati</taxon>
        <taxon>Bacillota</taxon>
        <taxon>Clostridia</taxon>
        <taxon>Eubacteriales</taxon>
        <taxon>Heliobacteriaceae</taxon>
        <taxon>Heliobacterium</taxon>
    </lineage>
</organism>
<dbReference type="PANTHER" id="PTHR10192:SF28">
    <property type="entry name" value="MOLYBDOPTERIN MOLYBDENUMTRANSFERASE"/>
    <property type="match status" value="1"/>
</dbReference>
<keyword evidence="1" id="KW-0460">Magnesium</keyword>
<comment type="caution">
    <text evidence="3">The sequence shown here is derived from an EMBL/GenBank/DDBJ whole genome shotgun (WGS) entry which is preliminary data.</text>
</comment>
<dbReference type="RefSeq" id="WP_188038838.1">
    <property type="nucleotide sequence ID" value="NZ_JACVHF010000002.1"/>
</dbReference>
<comment type="pathway">
    <text evidence="1">Cofactor biosynthesis; molybdopterin biosynthesis.</text>
</comment>
<keyword evidence="1" id="KW-0479">Metal-binding</keyword>
<reference evidence="3 4" key="1">
    <citation type="submission" date="2020-07" db="EMBL/GenBank/DDBJ databases">
        <title>Draft whole-genome sequence of Heliobacterium chlorum DSM 3682, type strain.</title>
        <authorList>
            <person name="Kyndt J.A."/>
            <person name="Meyer T.E."/>
            <person name="Imhoff J.F."/>
        </authorList>
    </citation>
    <scope>NUCLEOTIDE SEQUENCE [LARGE SCALE GENOMIC DNA]</scope>
    <source>
        <strain evidence="3 4">DSM 3682</strain>
    </source>
</reference>
<keyword evidence="1" id="KW-0808">Transferase</keyword>
<dbReference type="Proteomes" id="UP000617402">
    <property type="component" value="Unassembled WGS sequence"/>
</dbReference>
<dbReference type="InterPro" id="IPR038987">
    <property type="entry name" value="MoeA-like"/>
</dbReference>
<sequence length="344" mass="36993">MKVQRVKVEDAVGMVIPHDMTKIEKGGFKGPCFRKGHVIQDKDVPELLSMGKSQIFVLDFEADDVHEDEAGVRLGSAAAGEGVTCSEPRESRVNLYANQRGLLKINVPALKEINRLPEVIFSTLTNNTPVLEGDLLAGTKVIPLAVKEEVVQSAEEICLKSGKIVEVVPYRPMDVGIVVTGAEVFSGRIQDKFGPVLQQKVEIYGSRLLSTDYAPDDPEVIAQKISAMVAAGAGMVLVSGGMSVDPDDVTPQGIRLSGAVVVKYGAPVLPGAMFMLAYHGDVPVIGIPACGMYFRITLLDLILPRIFAGERIDSDDIIEMAHGGLCRSCTECHFPRCSFGQGGR</sequence>
<dbReference type="SUPFAM" id="SSF53218">
    <property type="entry name" value="Molybdenum cofactor biosynthesis proteins"/>
    <property type="match status" value="1"/>
</dbReference>
<gene>
    <name evidence="3" type="ORF">H1S01_04140</name>
</gene>
<evidence type="ECO:0000313" key="4">
    <source>
        <dbReference type="Proteomes" id="UP000617402"/>
    </source>
</evidence>
<comment type="cofactor">
    <cofactor evidence="1">
        <name>Mg(2+)</name>
        <dbReference type="ChEBI" id="CHEBI:18420"/>
    </cofactor>
</comment>
<evidence type="ECO:0000256" key="1">
    <source>
        <dbReference type="RuleBase" id="RU365090"/>
    </source>
</evidence>
<feature type="domain" description="MoaB/Mog" evidence="2">
    <location>
        <begin position="176"/>
        <end position="308"/>
    </location>
</feature>